<sequence length="105" mass="10698">MKLFRIFGLACVMALSALASPVLAAGVPLDLLAPSVSAQECVAPELSVMPASVLFVEARSDCDAIILDVAGICLHPVADAEVLQAPPEILAAPMSCSPLEGRSPG</sequence>
<dbReference type="AlphaFoldDB" id="A0AA41QQU5"/>
<protein>
    <recommendedName>
        <fullName evidence="4">Secreted protein</fullName>
    </recommendedName>
</protein>
<evidence type="ECO:0000256" key="1">
    <source>
        <dbReference type="SAM" id="SignalP"/>
    </source>
</evidence>
<name>A0AA41QQU5_9HYPH</name>
<evidence type="ECO:0000313" key="2">
    <source>
        <dbReference type="EMBL" id="MCI0129109.1"/>
    </source>
</evidence>
<evidence type="ECO:0008006" key="4">
    <source>
        <dbReference type="Google" id="ProtNLM"/>
    </source>
</evidence>
<accession>A0AA41QQU5</accession>
<keyword evidence="3" id="KW-1185">Reference proteome</keyword>
<dbReference type="EMBL" id="JALAZD010000004">
    <property type="protein sequence ID" value="MCI0129109.1"/>
    <property type="molecule type" value="Genomic_DNA"/>
</dbReference>
<comment type="caution">
    <text evidence="2">The sequence shown here is derived from an EMBL/GenBank/DDBJ whole genome shotgun (WGS) entry which is preliminary data.</text>
</comment>
<gene>
    <name evidence="2" type="ORF">ML536_19935</name>
</gene>
<dbReference type="RefSeq" id="WP_281737075.1">
    <property type="nucleotide sequence ID" value="NZ_JAKETQ010000004.1"/>
</dbReference>
<reference evidence="2" key="1">
    <citation type="submission" date="2022-03" db="EMBL/GenBank/DDBJ databases">
        <title>The complete genome sequence of a Methyloterrigena soli.</title>
        <authorList>
            <person name="Zi Z."/>
        </authorList>
    </citation>
    <scope>NUCLEOTIDE SEQUENCE</scope>
    <source>
        <strain evidence="2">M48</strain>
    </source>
</reference>
<keyword evidence="1" id="KW-0732">Signal</keyword>
<organism evidence="2 3">
    <name type="scientific">Paradevosia shaoguanensis</name>
    <dbReference type="NCBI Taxonomy" id="1335043"/>
    <lineage>
        <taxon>Bacteria</taxon>
        <taxon>Pseudomonadati</taxon>
        <taxon>Pseudomonadota</taxon>
        <taxon>Alphaproteobacteria</taxon>
        <taxon>Hyphomicrobiales</taxon>
        <taxon>Devosiaceae</taxon>
        <taxon>Paradevosia</taxon>
    </lineage>
</organism>
<feature type="chain" id="PRO_5041274264" description="Secreted protein" evidence="1">
    <location>
        <begin position="25"/>
        <end position="105"/>
    </location>
</feature>
<proteinExistence type="predicted"/>
<evidence type="ECO:0000313" key="3">
    <source>
        <dbReference type="Proteomes" id="UP001156140"/>
    </source>
</evidence>
<dbReference type="Proteomes" id="UP001156140">
    <property type="component" value="Unassembled WGS sequence"/>
</dbReference>
<feature type="signal peptide" evidence="1">
    <location>
        <begin position="1"/>
        <end position="24"/>
    </location>
</feature>